<dbReference type="InterPro" id="IPR036188">
    <property type="entry name" value="FAD/NAD-bd_sf"/>
</dbReference>
<keyword evidence="1" id="KW-0560">Oxidoreductase</keyword>
<dbReference type="Gene3D" id="3.30.9.10">
    <property type="entry name" value="D-Amino Acid Oxidase, subunit A, domain 2"/>
    <property type="match status" value="1"/>
</dbReference>
<dbReference type="PANTHER" id="PTHR43876">
    <property type="entry name" value="UBIQUINONE BIOSYNTHESIS MONOOXYGENASE COQ6, MITOCHONDRIAL"/>
    <property type="match status" value="1"/>
</dbReference>
<dbReference type="EMBL" id="UGXS01000004">
    <property type="protein sequence ID" value="SUH13637.1"/>
    <property type="molecule type" value="Genomic_DNA"/>
</dbReference>
<gene>
    <name evidence="1" type="primary">ubiH_3</name>
    <name evidence="1" type="ORF">NCTC8258_01284</name>
</gene>
<dbReference type="PANTHER" id="PTHR43876:SF8">
    <property type="entry name" value="2-OCTAPRENYL-6-METHOXYPHENOL HYDROXYLASE"/>
    <property type="match status" value="1"/>
</dbReference>
<dbReference type="InterPro" id="IPR051205">
    <property type="entry name" value="UbiH/COQ6_monooxygenase"/>
</dbReference>
<accession>A0A379W2S5</accession>
<dbReference type="EC" id="1.14.13.-" evidence="1"/>
<evidence type="ECO:0000313" key="2">
    <source>
        <dbReference type="Proteomes" id="UP000255509"/>
    </source>
</evidence>
<name>A0A379W2S5_SALET</name>
<protein>
    <submittedName>
        <fullName evidence="1">2-octaprenyl-6-methoxyphenol hydroxylase</fullName>
        <ecNumber evidence="1">1.14.13.-</ecNumber>
    </submittedName>
</protein>
<reference evidence="1 2" key="1">
    <citation type="submission" date="2018-06" db="EMBL/GenBank/DDBJ databases">
        <authorList>
            <consortium name="Pathogen Informatics"/>
            <person name="Doyle S."/>
        </authorList>
    </citation>
    <scope>NUCLEOTIDE SEQUENCE [LARGE SCALE GENOMIC DNA]</scope>
    <source>
        <strain evidence="1 2">NCTC8258</strain>
    </source>
</reference>
<sequence length="99" mass="10508">MSRTQQQVNVTLENGNVIAGSVLVAANGTHSALASACGVDWHQEPYEQLAVIANVATAIPHQGRAFERFTPNGPLAMLPMSHGRCSLFGVTRSTSAMRC</sequence>
<dbReference type="SUPFAM" id="SSF51905">
    <property type="entry name" value="FAD/NAD(P)-binding domain"/>
    <property type="match status" value="1"/>
</dbReference>
<dbReference type="Proteomes" id="UP000255509">
    <property type="component" value="Unassembled WGS sequence"/>
</dbReference>
<dbReference type="GO" id="GO:0008681">
    <property type="term" value="F:2-octaprenyl-6-methoxyphenol hydroxylase activity"/>
    <property type="evidence" value="ECO:0007669"/>
    <property type="project" value="TreeGrafter"/>
</dbReference>
<organism evidence="1 2">
    <name type="scientific">Salmonella enterica I</name>
    <dbReference type="NCBI Taxonomy" id="59201"/>
    <lineage>
        <taxon>Bacteria</taxon>
        <taxon>Pseudomonadati</taxon>
        <taxon>Pseudomonadota</taxon>
        <taxon>Gammaproteobacteria</taxon>
        <taxon>Enterobacterales</taxon>
        <taxon>Enterobacteriaceae</taxon>
        <taxon>Salmonella</taxon>
    </lineage>
</organism>
<proteinExistence type="predicted"/>
<evidence type="ECO:0000313" key="1">
    <source>
        <dbReference type="EMBL" id="SUH13637.1"/>
    </source>
</evidence>
<dbReference type="AlphaFoldDB" id="A0A379W2S5"/>